<organism evidence="2 3">
    <name type="scientific">Collybiopsis luxurians FD-317 M1</name>
    <dbReference type="NCBI Taxonomy" id="944289"/>
    <lineage>
        <taxon>Eukaryota</taxon>
        <taxon>Fungi</taxon>
        <taxon>Dikarya</taxon>
        <taxon>Basidiomycota</taxon>
        <taxon>Agaricomycotina</taxon>
        <taxon>Agaricomycetes</taxon>
        <taxon>Agaricomycetidae</taxon>
        <taxon>Agaricales</taxon>
        <taxon>Marasmiineae</taxon>
        <taxon>Omphalotaceae</taxon>
        <taxon>Collybiopsis</taxon>
        <taxon>Collybiopsis luxurians</taxon>
    </lineage>
</organism>
<feature type="compositionally biased region" description="Low complexity" evidence="1">
    <location>
        <begin position="80"/>
        <end position="106"/>
    </location>
</feature>
<proteinExistence type="predicted"/>
<name>A0A0D0BB59_9AGAR</name>
<protein>
    <submittedName>
        <fullName evidence="2">Uncharacterized protein</fullName>
    </submittedName>
</protein>
<feature type="region of interest" description="Disordered" evidence="1">
    <location>
        <begin position="80"/>
        <end position="149"/>
    </location>
</feature>
<keyword evidence="3" id="KW-1185">Reference proteome</keyword>
<sequence>MVSGNKLSTTFTNSSIPSFTTLLSTSTYLSRTTSNILSAPATSPSLVSYSDSPAVKSASGSGGGGFTLFSILPLPSGYSSGSAGSTTADSANQPSQLASSSGSFSSIANDNDLSDTSFIDSAESQSPSRTVSGSAVGTQDFSENSSSESSTISLSTLSTWISGTESPVAQQPSLKNSSTENHNSASTAVITGSVTAGSQQPSSAQNHQSSAATVVITGSVTGSQPPSLTQNHKSTASSVVMTGRVTGSMLTLVTIAVSVLFALS</sequence>
<dbReference type="Proteomes" id="UP000053593">
    <property type="component" value="Unassembled WGS sequence"/>
</dbReference>
<gene>
    <name evidence="2" type="ORF">GYMLUDRAFT_251993</name>
</gene>
<dbReference type="AlphaFoldDB" id="A0A0D0BB59"/>
<evidence type="ECO:0000313" key="2">
    <source>
        <dbReference type="EMBL" id="KIK51556.1"/>
    </source>
</evidence>
<dbReference type="EMBL" id="KN834861">
    <property type="protein sequence ID" value="KIK51556.1"/>
    <property type="molecule type" value="Genomic_DNA"/>
</dbReference>
<evidence type="ECO:0000313" key="3">
    <source>
        <dbReference type="Proteomes" id="UP000053593"/>
    </source>
</evidence>
<accession>A0A0D0BB59</accession>
<evidence type="ECO:0000256" key="1">
    <source>
        <dbReference type="SAM" id="MobiDB-lite"/>
    </source>
</evidence>
<feature type="compositionally biased region" description="Polar residues" evidence="1">
    <location>
        <begin position="107"/>
        <end position="141"/>
    </location>
</feature>
<reference evidence="2 3" key="1">
    <citation type="submission" date="2014-04" db="EMBL/GenBank/DDBJ databases">
        <title>Evolutionary Origins and Diversification of the Mycorrhizal Mutualists.</title>
        <authorList>
            <consortium name="DOE Joint Genome Institute"/>
            <consortium name="Mycorrhizal Genomics Consortium"/>
            <person name="Kohler A."/>
            <person name="Kuo A."/>
            <person name="Nagy L.G."/>
            <person name="Floudas D."/>
            <person name="Copeland A."/>
            <person name="Barry K.W."/>
            <person name="Cichocki N."/>
            <person name="Veneault-Fourrey C."/>
            <person name="LaButti K."/>
            <person name="Lindquist E.A."/>
            <person name="Lipzen A."/>
            <person name="Lundell T."/>
            <person name="Morin E."/>
            <person name="Murat C."/>
            <person name="Riley R."/>
            <person name="Ohm R."/>
            <person name="Sun H."/>
            <person name="Tunlid A."/>
            <person name="Henrissat B."/>
            <person name="Grigoriev I.V."/>
            <person name="Hibbett D.S."/>
            <person name="Martin F."/>
        </authorList>
    </citation>
    <scope>NUCLEOTIDE SEQUENCE [LARGE SCALE GENOMIC DNA]</scope>
    <source>
        <strain evidence="2 3">FD-317 M1</strain>
    </source>
</reference>
<dbReference type="HOGENOM" id="CLU_1053925_0_0_1"/>